<dbReference type="GO" id="GO:0046872">
    <property type="term" value="F:metal ion binding"/>
    <property type="evidence" value="ECO:0007669"/>
    <property type="project" value="UniProtKB-KW"/>
</dbReference>
<feature type="binding site" evidence="7">
    <location>
        <position position="254"/>
    </location>
    <ligand>
        <name>Mg(2+)</name>
        <dbReference type="ChEBI" id="CHEBI:18420"/>
        <label>1</label>
        <note>catalytic</note>
    </ligand>
</feature>
<evidence type="ECO:0000313" key="9">
    <source>
        <dbReference type="EMBL" id="EEB08581.1"/>
    </source>
</evidence>
<dbReference type="PRINTS" id="PR00377">
    <property type="entry name" value="IMPHPHTASES"/>
</dbReference>
<dbReference type="Proteomes" id="UP000001744">
    <property type="component" value="Unassembled WGS sequence"/>
</dbReference>
<sequence>MAIKTSSTSAWEVELNLAINVARECGIIIRNARDKRMTGSVMAGPINTKMNTTDLVTETDVEVEQLVKRSLAQRFPEYAFVGEESYAAGEKTVLTDQPTWIVDPIDGTTNFVHGFPFVAVSIGLFVNKTPVVGVVYNPILDQLYYASKGCGAYVVDNARNTVDKTEEHAVRLPLVRQPLGPVNTSVVTCEWGSDRSGNNFEAKCACFRNLAADRADHGGMAHALRAIGSAALNTCLVATGQLDAYWEGGPWIWDIAAASCILTEAGGVLLDANPPKDTDVIVPISGHGFECRRYFAIRPSTNGYKDQKPFARDFYQYVTVPLQF</sequence>
<dbReference type="Gene3D" id="3.30.540.10">
    <property type="entry name" value="Fructose-1,6-Bisphosphatase, subunit A, domain 1"/>
    <property type="match status" value="1"/>
</dbReference>
<proteinExistence type="inferred from homology"/>
<keyword evidence="4 7" id="KW-0479">Metal-binding</keyword>
<dbReference type="CDD" id="cd01639">
    <property type="entry name" value="IMPase"/>
    <property type="match status" value="1"/>
</dbReference>
<dbReference type="EC" id="3.1.3.25" evidence="8"/>
<dbReference type="EMBL" id="KE651167">
    <property type="protein sequence ID" value="EEB08581.1"/>
    <property type="molecule type" value="Genomic_DNA"/>
</dbReference>
<evidence type="ECO:0000256" key="5">
    <source>
        <dbReference type="ARBA" id="ARBA00022801"/>
    </source>
</evidence>
<dbReference type="GeneID" id="7052255"/>
<dbReference type="PANTHER" id="PTHR20854">
    <property type="entry name" value="INOSITOL MONOPHOSPHATASE"/>
    <property type="match status" value="1"/>
</dbReference>
<evidence type="ECO:0000256" key="1">
    <source>
        <dbReference type="ARBA" id="ARBA00001033"/>
    </source>
</evidence>
<comment type="catalytic activity">
    <reaction evidence="1 8">
        <text>a myo-inositol phosphate + H2O = myo-inositol + phosphate</text>
        <dbReference type="Rhea" id="RHEA:24056"/>
        <dbReference type="ChEBI" id="CHEBI:15377"/>
        <dbReference type="ChEBI" id="CHEBI:17268"/>
        <dbReference type="ChEBI" id="CHEBI:43474"/>
        <dbReference type="ChEBI" id="CHEBI:84139"/>
        <dbReference type="EC" id="3.1.3.25"/>
    </reaction>
</comment>
<feature type="binding site" evidence="7">
    <location>
        <position position="106"/>
    </location>
    <ligand>
        <name>Mg(2+)</name>
        <dbReference type="ChEBI" id="CHEBI:18420"/>
        <label>1</label>
        <note>catalytic</note>
    </ligand>
</feature>
<dbReference type="Gene3D" id="3.40.190.80">
    <property type="match status" value="1"/>
</dbReference>
<dbReference type="GO" id="GO:0007165">
    <property type="term" value="P:signal transduction"/>
    <property type="evidence" value="ECO:0000318"/>
    <property type="project" value="GO_Central"/>
</dbReference>
<dbReference type="Pfam" id="PF00459">
    <property type="entry name" value="Inositol_P"/>
    <property type="match status" value="1"/>
</dbReference>
<feature type="binding site" evidence="7">
    <location>
        <position position="103"/>
    </location>
    <ligand>
        <name>Mg(2+)</name>
        <dbReference type="ChEBI" id="CHEBI:18420"/>
        <label>1</label>
        <note>catalytic</note>
    </ligand>
</feature>
<comment type="cofactor">
    <cofactor evidence="2 7 8">
        <name>Mg(2+)</name>
        <dbReference type="ChEBI" id="CHEBI:18420"/>
    </cofactor>
</comment>
<dbReference type="RefSeq" id="XP_002174874.1">
    <property type="nucleotide sequence ID" value="XM_002174838.2"/>
</dbReference>
<dbReference type="JaponicusDB" id="SJAG_03739"/>
<dbReference type="GO" id="GO:0006020">
    <property type="term" value="P:inositol metabolic process"/>
    <property type="evidence" value="ECO:0000318"/>
    <property type="project" value="GO_Central"/>
</dbReference>
<evidence type="ECO:0000256" key="4">
    <source>
        <dbReference type="ARBA" id="ARBA00022723"/>
    </source>
</evidence>
<gene>
    <name evidence="9" type="ORF">SJAG_03739</name>
</gene>
<comment type="similarity">
    <text evidence="3 8">Belongs to the inositol monophosphatase superfamily.</text>
</comment>
<comment type="pathway">
    <text evidence="8">Polyol metabolism; myo-inositol biosynthesis; myo-inositol from D-glucose 6-phosphate: step 2/2.</text>
</comment>
<evidence type="ECO:0000256" key="8">
    <source>
        <dbReference type="RuleBase" id="RU364068"/>
    </source>
</evidence>
<evidence type="ECO:0000256" key="7">
    <source>
        <dbReference type="PIRSR" id="PIRSR600760-2"/>
    </source>
</evidence>
<dbReference type="SUPFAM" id="SSF56655">
    <property type="entry name" value="Carbohydrate phosphatase"/>
    <property type="match status" value="1"/>
</dbReference>
<evidence type="ECO:0000313" key="10">
    <source>
        <dbReference type="Proteomes" id="UP000001744"/>
    </source>
</evidence>
<dbReference type="GO" id="GO:0006021">
    <property type="term" value="P:inositol biosynthetic process"/>
    <property type="evidence" value="ECO:0007669"/>
    <property type="project" value="UniProtKB-UniPathway"/>
</dbReference>
<dbReference type="GO" id="GO:0008934">
    <property type="term" value="F:inositol monophosphate 1-phosphatase activity"/>
    <property type="evidence" value="ECO:0000318"/>
    <property type="project" value="GO_Central"/>
</dbReference>
<dbReference type="InterPro" id="IPR000760">
    <property type="entry name" value="Inositol_monophosphatase-like"/>
</dbReference>
<dbReference type="eggNOG" id="KOG2951">
    <property type="taxonomic scope" value="Eukaryota"/>
</dbReference>
<dbReference type="STRING" id="402676.B6K2U1"/>
<keyword evidence="6 7" id="KW-0460">Magnesium</keyword>
<dbReference type="GO" id="GO:0046854">
    <property type="term" value="P:phosphatidylinositol phosphate biosynthetic process"/>
    <property type="evidence" value="ECO:0007669"/>
    <property type="project" value="InterPro"/>
</dbReference>
<dbReference type="FunFam" id="3.30.540.10:FF:000004">
    <property type="entry name" value="Inositol-1-monophosphatase"/>
    <property type="match status" value="1"/>
</dbReference>
<dbReference type="HOGENOM" id="CLU_044118_1_2_1"/>
<keyword evidence="10" id="KW-1185">Reference proteome</keyword>
<dbReference type="OMA" id="ERGLHPW"/>
<dbReference type="InterPro" id="IPR020550">
    <property type="entry name" value="Inositol_monophosphatase_CS"/>
</dbReference>
<dbReference type="AlphaFoldDB" id="B6K2U1"/>
<organism evidence="9 10">
    <name type="scientific">Schizosaccharomyces japonicus (strain yFS275 / FY16936)</name>
    <name type="common">Fission yeast</name>
    <dbReference type="NCBI Taxonomy" id="402676"/>
    <lineage>
        <taxon>Eukaryota</taxon>
        <taxon>Fungi</taxon>
        <taxon>Dikarya</taxon>
        <taxon>Ascomycota</taxon>
        <taxon>Taphrinomycotina</taxon>
        <taxon>Schizosaccharomycetes</taxon>
        <taxon>Schizosaccharomycetales</taxon>
        <taxon>Schizosaccharomycetaceae</taxon>
        <taxon>Schizosaccharomyces</taxon>
    </lineage>
</organism>
<dbReference type="VEuPathDB" id="FungiDB:SJAG_03739"/>
<dbReference type="PANTHER" id="PTHR20854:SF4">
    <property type="entry name" value="INOSITOL-1-MONOPHOSPHATASE-RELATED"/>
    <property type="match status" value="1"/>
</dbReference>
<dbReference type="PROSITE" id="PS00629">
    <property type="entry name" value="IMP_1"/>
    <property type="match status" value="1"/>
</dbReference>
<dbReference type="InterPro" id="IPR033942">
    <property type="entry name" value="IMPase"/>
</dbReference>
<dbReference type="InterPro" id="IPR020583">
    <property type="entry name" value="Inositol_monoP_metal-BS"/>
</dbReference>
<accession>B6K2U1</accession>
<dbReference type="UniPathway" id="UPA00823">
    <property type="reaction ID" value="UER00788"/>
</dbReference>
<dbReference type="PROSITE" id="PS00630">
    <property type="entry name" value="IMP_2"/>
    <property type="match status" value="1"/>
</dbReference>
<reference evidence="9 10" key="1">
    <citation type="journal article" date="2011" name="Science">
        <title>Comparative functional genomics of the fission yeasts.</title>
        <authorList>
            <person name="Rhind N."/>
            <person name="Chen Z."/>
            <person name="Yassour M."/>
            <person name="Thompson D.A."/>
            <person name="Haas B.J."/>
            <person name="Habib N."/>
            <person name="Wapinski I."/>
            <person name="Roy S."/>
            <person name="Lin M.F."/>
            <person name="Heiman D.I."/>
            <person name="Young S.K."/>
            <person name="Furuya K."/>
            <person name="Guo Y."/>
            <person name="Pidoux A."/>
            <person name="Chen H.M."/>
            <person name="Robbertse B."/>
            <person name="Goldberg J.M."/>
            <person name="Aoki K."/>
            <person name="Bayne E.H."/>
            <person name="Berlin A.M."/>
            <person name="Desjardins C.A."/>
            <person name="Dobbs E."/>
            <person name="Dukaj L."/>
            <person name="Fan L."/>
            <person name="FitzGerald M.G."/>
            <person name="French C."/>
            <person name="Gujja S."/>
            <person name="Hansen K."/>
            <person name="Keifenheim D."/>
            <person name="Levin J.Z."/>
            <person name="Mosher R.A."/>
            <person name="Mueller C.A."/>
            <person name="Pfiffner J."/>
            <person name="Priest M."/>
            <person name="Russ C."/>
            <person name="Smialowska A."/>
            <person name="Swoboda P."/>
            <person name="Sykes S.M."/>
            <person name="Vaughn M."/>
            <person name="Vengrova S."/>
            <person name="Yoder R."/>
            <person name="Zeng Q."/>
            <person name="Allshire R."/>
            <person name="Baulcombe D."/>
            <person name="Birren B.W."/>
            <person name="Brown W."/>
            <person name="Ekwall K."/>
            <person name="Kellis M."/>
            <person name="Leatherwood J."/>
            <person name="Levin H."/>
            <person name="Margalit H."/>
            <person name="Martienssen R."/>
            <person name="Nieduszynski C.A."/>
            <person name="Spatafora J.W."/>
            <person name="Friedman N."/>
            <person name="Dalgaard J.Z."/>
            <person name="Baumann P."/>
            <person name="Niki H."/>
            <person name="Regev A."/>
            <person name="Nusbaum C."/>
        </authorList>
    </citation>
    <scope>NUCLEOTIDE SEQUENCE [LARGE SCALE GENOMIC DNA]</scope>
    <source>
        <strain evidence="10">yFS275 / FY16936</strain>
    </source>
</reference>
<name>B6K2U1_SCHJY</name>
<evidence type="ECO:0000256" key="2">
    <source>
        <dbReference type="ARBA" id="ARBA00001946"/>
    </source>
</evidence>
<protein>
    <recommendedName>
        <fullName evidence="8">Inositol-1-monophosphatase</fullName>
        <ecNumber evidence="8">3.1.3.25</ecNumber>
    </recommendedName>
</protein>
<feature type="binding site" evidence="7">
    <location>
        <position position="83"/>
    </location>
    <ligand>
        <name>Mg(2+)</name>
        <dbReference type="ChEBI" id="CHEBI:18420"/>
        <label>1</label>
        <note>catalytic</note>
    </ligand>
</feature>
<evidence type="ECO:0000256" key="6">
    <source>
        <dbReference type="ARBA" id="ARBA00022842"/>
    </source>
</evidence>
<keyword evidence="5 8" id="KW-0378">Hydrolase</keyword>
<feature type="binding site" evidence="7">
    <location>
        <position position="105"/>
    </location>
    <ligand>
        <name>Mg(2+)</name>
        <dbReference type="ChEBI" id="CHEBI:18420"/>
        <label>1</label>
        <note>catalytic</note>
    </ligand>
</feature>
<evidence type="ECO:0000256" key="3">
    <source>
        <dbReference type="ARBA" id="ARBA00009759"/>
    </source>
</evidence>